<dbReference type="PANTHER" id="PTHR33395:SF22">
    <property type="entry name" value="REVERSE TRANSCRIPTASE DOMAIN-CONTAINING PROTEIN"/>
    <property type="match status" value="1"/>
</dbReference>
<dbReference type="GO" id="GO:0007508">
    <property type="term" value="P:larval heart development"/>
    <property type="evidence" value="ECO:0007669"/>
    <property type="project" value="TreeGrafter"/>
</dbReference>
<organism evidence="1 2">
    <name type="scientific">Mycteria americana</name>
    <name type="common">Wood stork</name>
    <dbReference type="NCBI Taxonomy" id="33587"/>
    <lineage>
        <taxon>Eukaryota</taxon>
        <taxon>Metazoa</taxon>
        <taxon>Chordata</taxon>
        <taxon>Craniata</taxon>
        <taxon>Vertebrata</taxon>
        <taxon>Euteleostomi</taxon>
        <taxon>Archelosauria</taxon>
        <taxon>Archosauria</taxon>
        <taxon>Dinosauria</taxon>
        <taxon>Saurischia</taxon>
        <taxon>Theropoda</taxon>
        <taxon>Coelurosauria</taxon>
        <taxon>Aves</taxon>
        <taxon>Neognathae</taxon>
        <taxon>Neoaves</taxon>
        <taxon>Aequornithes</taxon>
        <taxon>Ciconiiformes</taxon>
        <taxon>Ciconiidae</taxon>
        <taxon>Mycteria</taxon>
    </lineage>
</organism>
<dbReference type="AlphaFoldDB" id="A0AAN7SEY9"/>
<gene>
    <name evidence="1" type="ORF">QYF61_027608</name>
</gene>
<protein>
    <submittedName>
        <fullName evidence="1">Uncharacterized protein</fullName>
    </submittedName>
</protein>
<dbReference type="GO" id="GO:0031012">
    <property type="term" value="C:extracellular matrix"/>
    <property type="evidence" value="ECO:0007669"/>
    <property type="project" value="TreeGrafter"/>
</dbReference>
<dbReference type="PANTHER" id="PTHR33395">
    <property type="entry name" value="TRANSCRIPTASE, PUTATIVE-RELATED-RELATED"/>
    <property type="match status" value="1"/>
</dbReference>
<sequence length="183" mass="20508">MEDFNHPNRCRRNNTEGHKQSRRYLECIDDNFLAQVTEKPTRKGALLDLILTNKEGLVRDVKVEGSLGSSRICLEETCGIRPWREEEPKKAGHIQGSPPLSSGVVHPNKQEVRDAVRKAKAQLNLARDVKGDKKGFCKYLSGKRKTRKNVGSLLNGAGDLVTQDMEKAEVLEDPGNYRLVSLT</sequence>
<reference evidence="1 2" key="1">
    <citation type="journal article" date="2023" name="J. Hered.">
        <title>Chromosome-level genome of the wood stork (Mycteria americana) provides insight into avian chromosome evolution.</title>
        <authorList>
            <person name="Flamio R. Jr."/>
            <person name="Ramstad K.M."/>
        </authorList>
    </citation>
    <scope>NUCLEOTIDE SEQUENCE [LARGE SCALE GENOMIC DNA]</scope>
    <source>
        <strain evidence="1">JAX WOST 10</strain>
    </source>
</reference>
<name>A0AAN7SEY9_MYCAM</name>
<comment type="caution">
    <text evidence="1">The sequence shown here is derived from an EMBL/GenBank/DDBJ whole genome shotgun (WGS) entry which is preliminary data.</text>
</comment>
<evidence type="ECO:0000313" key="2">
    <source>
        <dbReference type="Proteomes" id="UP001333110"/>
    </source>
</evidence>
<dbReference type="Proteomes" id="UP001333110">
    <property type="component" value="Unassembled WGS sequence"/>
</dbReference>
<dbReference type="EMBL" id="JAUNZN010000003">
    <property type="protein sequence ID" value="KAK4825453.1"/>
    <property type="molecule type" value="Genomic_DNA"/>
</dbReference>
<proteinExistence type="predicted"/>
<evidence type="ECO:0000313" key="1">
    <source>
        <dbReference type="EMBL" id="KAK4825453.1"/>
    </source>
</evidence>
<keyword evidence="2" id="KW-1185">Reference proteome</keyword>
<dbReference type="GO" id="GO:0061343">
    <property type="term" value="P:cell adhesion involved in heart morphogenesis"/>
    <property type="evidence" value="ECO:0007669"/>
    <property type="project" value="TreeGrafter"/>
</dbReference>
<accession>A0AAN7SEY9</accession>